<gene>
    <name evidence="1" type="ORF">GCM10010389_07810</name>
</gene>
<dbReference type="RefSeq" id="WP_190055852.1">
    <property type="nucleotide sequence ID" value="NZ_BMWH01000002.1"/>
</dbReference>
<dbReference type="Proteomes" id="UP000623010">
    <property type="component" value="Unassembled WGS sequence"/>
</dbReference>
<name>A0A918QVN6_9ACTN</name>
<organism evidence="1 2">
    <name type="scientific">Streptomyces echinoruber</name>
    <dbReference type="NCBI Taxonomy" id="68898"/>
    <lineage>
        <taxon>Bacteria</taxon>
        <taxon>Bacillati</taxon>
        <taxon>Actinomycetota</taxon>
        <taxon>Actinomycetes</taxon>
        <taxon>Kitasatosporales</taxon>
        <taxon>Streptomycetaceae</taxon>
        <taxon>Streptomyces</taxon>
    </lineage>
</organism>
<protein>
    <submittedName>
        <fullName evidence="1">Uncharacterized protein</fullName>
    </submittedName>
</protein>
<keyword evidence="2" id="KW-1185">Reference proteome</keyword>
<dbReference type="AlphaFoldDB" id="A0A918QVN6"/>
<sequence length="152" mass="17449">MTATVAEVTDQEIARRLTSAEVSNLSVARALGVPWGRVDEVRRRLGLATYRRGRRVPETTWQEAVRRRVREVPGGHADWTGSYHPNGTPILSWRGRAQTAYQAVFRLHYRRPPQDNISHSPECDRERCVAGEHLEDRVLREQRRSREAGGVR</sequence>
<reference evidence="1" key="1">
    <citation type="journal article" date="2014" name="Int. J. Syst. Evol. Microbiol.">
        <title>Complete genome sequence of Corynebacterium casei LMG S-19264T (=DSM 44701T), isolated from a smear-ripened cheese.</title>
        <authorList>
            <consortium name="US DOE Joint Genome Institute (JGI-PGF)"/>
            <person name="Walter F."/>
            <person name="Albersmeier A."/>
            <person name="Kalinowski J."/>
            <person name="Ruckert C."/>
        </authorList>
    </citation>
    <scope>NUCLEOTIDE SEQUENCE</scope>
    <source>
        <strain evidence="1">JCM 5016</strain>
    </source>
</reference>
<evidence type="ECO:0000313" key="1">
    <source>
        <dbReference type="EMBL" id="GGZ72875.1"/>
    </source>
</evidence>
<dbReference type="EMBL" id="BMWH01000002">
    <property type="protein sequence ID" value="GGZ72875.1"/>
    <property type="molecule type" value="Genomic_DNA"/>
</dbReference>
<proteinExistence type="predicted"/>
<evidence type="ECO:0000313" key="2">
    <source>
        <dbReference type="Proteomes" id="UP000623010"/>
    </source>
</evidence>
<reference evidence="1" key="2">
    <citation type="submission" date="2020-09" db="EMBL/GenBank/DDBJ databases">
        <authorList>
            <person name="Sun Q."/>
            <person name="Ohkuma M."/>
        </authorList>
    </citation>
    <scope>NUCLEOTIDE SEQUENCE</scope>
    <source>
        <strain evidence="1">JCM 5016</strain>
    </source>
</reference>
<accession>A0A918QVN6</accession>
<comment type="caution">
    <text evidence="1">The sequence shown here is derived from an EMBL/GenBank/DDBJ whole genome shotgun (WGS) entry which is preliminary data.</text>
</comment>